<name>X7E7Y8_9GAMM</name>
<dbReference type="Proteomes" id="UP000054058">
    <property type="component" value="Unassembled WGS sequence"/>
</dbReference>
<dbReference type="EMBL" id="JAMB01000002">
    <property type="protein sequence ID" value="ETX11935.1"/>
    <property type="molecule type" value="Genomic_DNA"/>
</dbReference>
<evidence type="ECO:0000313" key="2">
    <source>
        <dbReference type="EMBL" id="ETX11935.1"/>
    </source>
</evidence>
<keyword evidence="3" id="KW-1185">Reference proteome</keyword>
<accession>X7E7Y8</accession>
<feature type="region of interest" description="Disordered" evidence="1">
    <location>
        <begin position="34"/>
        <end position="53"/>
    </location>
</feature>
<evidence type="ECO:0000313" key="3">
    <source>
        <dbReference type="Proteomes" id="UP000054058"/>
    </source>
</evidence>
<evidence type="ECO:0000256" key="1">
    <source>
        <dbReference type="SAM" id="MobiDB-lite"/>
    </source>
</evidence>
<reference evidence="2 3" key="1">
    <citation type="submission" date="2014-01" db="EMBL/GenBank/DDBJ databases">
        <title>Marinomonas ushuaiensis DSM 15871 Genome Sequencing.</title>
        <authorList>
            <person name="Lai Q."/>
            <person name="Shao Z.S."/>
        </authorList>
    </citation>
    <scope>NUCLEOTIDE SEQUENCE [LARGE SCALE GENOMIC DNA]</scope>
    <source>
        <strain evidence="2 3">DSM 15871</strain>
    </source>
</reference>
<comment type="caution">
    <text evidence="2">The sequence shown here is derived from an EMBL/GenBank/DDBJ whole genome shotgun (WGS) entry which is preliminary data.</text>
</comment>
<protein>
    <submittedName>
        <fullName evidence="2">Uncharacterized protein</fullName>
    </submittedName>
</protein>
<sequence>MNGFSLAKLSKEVLDALKGDLQVKEGGQTADHASLIVPYKSQTQKSPAMRGFS</sequence>
<dbReference type="AlphaFoldDB" id="X7E7Y8"/>
<proteinExistence type="predicted"/>
<organism evidence="2 3">
    <name type="scientific">Marinomonas ushuaiensis DSM 15871</name>
    <dbReference type="NCBI Taxonomy" id="1122207"/>
    <lineage>
        <taxon>Bacteria</taxon>
        <taxon>Pseudomonadati</taxon>
        <taxon>Pseudomonadota</taxon>
        <taxon>Gammaproteobacteria</taxon>
        <taxon>Oceanospirillales</taxon>
        <taxon>Oceanospirillaceae</taxon>
        <taxon>Marinomonas</taxon>
    </lineage>
</organism>
<gene>
    <name evidence="2" type="ORF">MUS1_07230</name>
</gene>